<dbReference type="RefSeq" id="XP_009828725.1">
    <property type="nucleotide sequence ID" value="XM_009830423.1"/>
</dbReference>
<feature type="signal peptide" evidence="4">
    <location>
        <begin position="1"/>
        <end position="17"/>
    </location>
</feature>
<reference evidence="6" key="1">
    <citation type="submission" date="2013-12" db="EMBL/GenBank/DDBJ databases">
        <title>The Genome Sequence of Aphanomyces astaci APO3.</title>
        <authorList>
            <consortium name="The Broad Institute Genomics Platform"/>
            <person name="Russ C."/>
            <person name="Tyler B."/>
            <person name="van West P."/>
            <person name="Dieguez-Uribeondo J."/>
            <person name="Young S.K."/>
            <person name="Zeng Q."/>
            <person name="Gargeya S."/>
            <person name="Fitzgerald M."/>
            <person name="Abouelleil A."/>
            <person name="Alvarado L."/>
            <person name="Chapman S.B."/>
            <person name="Gainer-Dewar J."/>
            <person name="Goldberg J."/>
            <person name="Griggs A."/>
            <person name="Gujja S."/>
            <person name="Hansen M."/>
            <person name="Howarth C."/>
            <person name="Imamovic A."/>
            <person name="Ireland A."/>
            <person name="Larimer J."/>
            <person name="McCowan C."/>
            <person name="Murphy C."/>
            <person name="Pearson M."/>
            <person name="Poon T.W."/>
            <person name="Priest M."/>
            <person name="Roberts A."/>
            <person name="Saif S."/>
            <person name="Shea T."/>
            <person name="Sykes S."/>
            <person name="Wortman J."/>
            <person name="Nusbaum C."/>
            <person name="Birren B."/>
        </authorList>
    </citation>
    <scope>NUCLEOTIDE SEQUENCE [LARGE SCALE GENOMIC DNA]</scope>
    <source>
        <strain evidence="6">APO3</strain>
    </source>
</reference>
<keyword evidence="1" id="KW-0646">Protease inhibitor</keyword>
<proteinExistence type="predicted"/>
<feature type="chain" id="PRO_5004842680" description="Kazal-like domain-containing protein" evidence="4">
    <location>
        <begin position="18"/>
        <end position="187"/>
    </location>
</feature>
<dbReference type="OrthoDB" id="343609at2759"/>
<keyword evidence="3" id="KW-1015">Disulfide bond</keyword>
<protein>
    <recommendedName>
        <fullName evidence="5">Kazal-like domain-containing protein</fullName>
    </recommendedName>
</protein>
<feature type="domain" description="Kazal-like" evidence="5">
    <location>
        <begin position="74"/>
        <end position="128"/>
    </location>
</feature>
<organism evidence="6">
    <name type="scientific">Aphanomyces astaci</name>
    <name type="common">Crayfish plague agent</name>
    <dbReference type="NCBI Taxonomy" id="112090"/>
    <lineage>
        <taxon>Eukaryota</taxon>
        <taxon>Sar</taxon>
        <taxon>Stramenopiles</taxon>
        <taxon>Oomycota</taxon>
        <taxon>Saprolegniomycetes</taxon>
        <taxon>Saprolegniales</taxon>
        <taxon>Verrucalvaceae</taxon>
        <taxon>Aphanomyces</taxon>
    </lineage>
</organism>
<dbReference type="AlphaFoldDB" id="W4GSW3"/>
<evidence type="ECO:0000256" key="4">
    <source>
        <dbReference type="SAM" id="SignalP"/>
    </source>
</evidence>
<dbReference type="SUPFAM" id="SSF100895">
    <property type="entry name" value="Kazal-type serine protease inhibitors"/>
    <property type="match status" value="3"/>
</dbReference>
<feature type="domain" description="Kazal-like" evidence="5">
    <location>
        <begin position="130"/>
        <end position="184"/>
    </location>
</feature>
<dbReference type="Gene3D" id="3.30.60.30">
    <property type="match status" value="3"/>
</dbReference>
<dbReference type="InterPro" id="IPR050653">
    <property type="entry name" value="Prot_Inhib_GrowthFact_Antg"/>
</dbReference>
<evidence type="ECO:0000256" key="2">
    <source>
        <dbReference type="ARBA" id="ARBA00022900"/>
    </source>
</evidence>
<dbReference type="PANTHER" id="PTHR10913">
    <property type="entry name" value="FOLLISTATIN-RELATED"/>
    <property type="match status" value="1"/>
</dbReference>
<evidence type="ECO:0000256" key="3">
    <source>
        <dbReference type="ARBA" id="ARBA00023157"/>
    </source>
</evidence>
<dbReference type="VEuPathDB" id="FungiDB:H257_05516"/>
<dbReference type="GeneID" id="20807512"/>
<dbReference type="InterPro" id="IPR002350">
    <property type="entry name" value="Kazal_dom"/>
</dbReference>
<dbReference type="EMBL" id="KI913123">
    <property type="protein sequence ID" value="ETV81988.1"/>
    <property type="molecule type" value="Genomic_DNA"/>
</dbReference>
<sequence>MLARLTLALAFLMTASGQRPTKDECAGLRTCTRELDPVCGSDGVTYFNPCAFKFSQCDKHDLTLRARGQCDPTQVKTEECARVYGSCTREHNPQCGSDGVTYGNPCHFNRAKCDNPGLTIHASGRCDPPQVKTEECARVYGSCTREHNPQCGSDGVTYGNPCHFNRAKCDNPGLTIHASGRCDPTEC</sequence>
<evidence type="ECO:0000313" key="6">
    <source>
        <dbReference type="EMBL" id="ETV81988.1"/>
    </source>
</evidence>
<evidence type="ECO:0000256" key="1">
    <source>
        <dbReference type="ARBA" id="ARBA00022690"/>
    </source>
</evidence>
<dbReference type="InterPro" id="IPR036058">
    <property type="entry name" value="Kazal_dom_sf"/>
</dbReference>
<feature type="domain" description="Kazal-like" evidence="5">
    <location>
        <begin position="19"/>
        <end position="72"/>
    </location>
</feature>
<dbReference type="GO" id="GO:0005576">
    <property type="term" value="C:extracellular region"/>
    <property type="evidence" value="ECO:0007669"/>
    <property type="project" value="TreeGrafter"/>
</dbReference>
<dbReference type="Pfam" id="PF00050">
    <property type="entry name" value="Kazal_1"/>
    <property type="match status" value="3"/>
</dbReference>
<dbReference type="CDD" id="cd00104">
    <property type="entry name" value="KAZAL_FS"/>
    <property type="match status" value="3"/>
</dbReference>
<evidence type="ECO:0000259" key="5">
    <source>
        <dbReference type="PROSITE" id="PS51465"/>
    </source>
</evidence>
<dbReference type="PANTHER" id="PTHR10913:SF45">
    <property type="entry name" value="FOLLISTATIN, ISOFORM A-RELATED"/>
    <property type="match status" value="1"/>
</dbReference>
<keyword evidence="2" id="KW-0722">Serine protease inhibitor</keyword>
<gene>
    <name evidence="6" type="ORF">H257_05516</name>
</gene>
<keyword evidence="4" id="KW-0732">Signal</keyword>
<accession>W4GSW3</accession>
<name>W4GSW3_APHAT</name>
<dbReference type="PROSITE" id="PS51465">
    <property type="entry name" value="KAZAL_2"/>
    <property type="match status" value="3"/>
</dbReference>
<dbReference type="SMART" id="SM00280">
    <property type="entry name" value="KAZAL"/>
    <property type="match status" value="3"/>
</dbReference>